<sequence>MRVAAHVPKLPAESTEVSTTAFMTNAAPNGPARRILGFARGDADEFGALEREADHHRHADQRGEGRIAYRPISDTTALASANEAQQPSGSRCYPHTVSAKPNSGCADQKGHHTGLWHTKFSSVYETFGSSLA</sequence>
<organism evidence="1 2">
    <name type="scientific">Pandoraea horticolens</name>
    <dbReference type="NCBI Taxonomy" id="2508298"/>
    <lineage>
        <taxon>Bacteria</taxon>
        <taxon>Pseudomonadati</taxon>
        <taxon>Pseudomonadota</taxon>
        <taxon>Betaproteobacteria</taxon>
        <taxon>Burkholderiales</taxon>
        <taxon>Burkholderiaceae</taxon>
        <taxon>Pandoraea</taxon>
    </lineage>
</organism>
<protein>
    <submittedName>
        <fullName evidence="1">Uncharacterized protein</fullName>
    </submittedName>
</protein>
<dbReference type="EMBL" id="CABPSM010000013">
    <property type="protein sequence ID" value="VVE38915.1"/>
    <property type="molecule type" value="Genomic_DNA"/>
</dbReference>
<evidence type="ECO:0000313" key="2">
    <source>
        <dbReference type="Proteomes" id="UP000343317"/>
    </source>
</evidence>
<proteinExistence type="predicted"/>
<reference evidence="1 2" key="1">
    <citation type="submission" date="2019-08" db="EMBL/GenBank/DDBJ databases">
        <authorList>
            <person name="Peeters C."/>
        </authorList>
    </citation>
    <scope>NUCLEOTIDE SEQUENCE [LARGE SCALE GENOMIC DNA]</scope>
    <source>
        <strain evidence="1 2">LMG 31112</strain>
    </source>
</reference>
<gene>
    <name evidence="1" type="ORF">PHO31112_04040</name>
</gene>
<accession>A0A5E4XS48</accession>
<keyword evidence="2" id="KW-1185">Reference proteome</keyword>
<dbReference type="Proteomes" id="UP000343317">
    <property type="component" value="Unassembled WGS sequence"/>
</dbReference>
<evidence type="ECO:0000313" key="1">
    <source>
        <dbReference type="EMBL" id="VVE38915.1"/>
    </source>
</evidence>
<dbReference type="AlphaFoldDB" id="A0A5E4XS48"/>
<name>A0A5E4XS48_9BURK</name>